<gene>
    <name evidence="3" type="ORF">ENQ20_01855</name>
</gene>
<evidence type="ECO:0000313" key="3">
    <source>
        <dbReference type="EMBL" id="HDX30219.1"/>
    </source>
</evidence>
<dbReference type="SUPFAM" id="SSF56300">
    <property type="entry name" value="Metallo-dependent phosphatases"/>
    <property type="match status" value="1"/>
</dbReference>
<dbReference type="InterPro" id="IPR011152">
    <property type="entry name" value="Pesterase_MJ0912"/>
</dbReference>
<dbReference type="InterPro" id="IPR024654">
    <property type="entry name" value="Calcineurin-like_PHP_lpxH"/>
</dbReference>
<dbReference type="Gene3D" id="3.60.21.10">
    <property type="match status" value="1"/>
</dbReference>
<dbReference type="InterPro" id="IPR050126">
    <property type="entry name" value="Ap4A_hydrolase"/>
</dbReference>
<comment type="similarity">
    <text evidence="1">Belongs to the metallophosphoesterase superfamily. YfcE family.</text>
</comment>
<dbReference type="PANTHER" id="PTHR42850">
    <property type="entry name" value="METALLOPHOSPHOESTERASE"/>
    <property type="match status" value="1"/>
</dbReference>
<dbReference type="GO" id="GO:0016791">
    <property type="term" value="F:phosphatase activity"/>
    <property type="evidence" value="ECO:0007669"/>
    <property type="project" value="TreeGrafter"/>
</dbReference>
<dbReference type="AlphaFoldDB" id="A0A7C1FDW3"/>
<dbReference type="CDD" id="cd00838">
    <property type="entry name" value="MPP_superfamily"/>
    <property type="match status" value="1"/>
</dbReference>
<organism evidence="3">
    <name type="scientific">Caldilinea aerophila</name>
    <dbReference type="NCBI Taxonomy" id="133453"/>
    <lineage>
        <taxon>Bacteria</taxon>
        <taxon>Bacillati</taxon>
        <taxon>Chloroflexota</taxon>
        <taxon>Caldilineae</taxon>
        <taxon>Caldilineales</taxon>
        <taxon>Caldilineaceae</taxon>
        <taxon>Caldilinea</taxon>
    </lineage>
</organism>
<name>A0A7C1FDW3_9CHLR</name>
<reference evidence="3" key="1">
    <citation type="journal article" date="2020" name="mSystems">
        <title>Genome- and Community-Level Interaction Insights into Carbon Utilization and Element Cycling Functions of Hydrothermarchaeota in Hydrothermal Sediment.</title>
        <authorList>
            <person name="Zhou Z."/>
            <person name="Liu Y."/>
            <person name="Xu W."/>
            <person name="Pan J."/>
            <person name="Luo Z.H."/>
            <person name="Li M."/>
        </authorList>
    </citation>
    <scope>NUCLEOTIDE SEQUENCE [LARGE SCALE GENOMIC DNA]</scope>
    <source>
        <strain evidence="3">SpSt-289</strain>
    </source>
</reference>
<sequence length="267" mass="30345">MSRVLIISDIHANLAALETVLNDAEGRYDTVWCLGDLVGYGPRPNECVEIVRERAELCVIGNHDWAVLDKPGVNVEDFNPQARHAVLWTREQLSEENRRYLEQLPCTPVHPPGTSDVLVTHASPREPVWEYILTPSIALENFAVFDDLLCLVGHTHKPAIYRWRFFESMAEGGDDHEMQGMATVDYLQLPAQMAIRLDLSPTQRLIVNPGSVGQPRDSDPRAAYAILDLEAMTFIHYRVSYPVELTQSQMREARLPKRLIDRLSFGW</sequence>
<evidence type="ECO:0000259" key="2">
    <source>
        <dbReference type="Pfam" id="PF12850"/>
    </source>
</evidence>
<dbReference type="GO" id="GO:0005737">
    <property type="term" value="C:cytoplasm"/>
    <property type="evidence" value="ECO:0007669"/>
    <property type="project" value="TreeGrafter"/>
</dbReference>
<dbReference type="PANTHER" id="PTHR42850:SF2">
    <property type="entry name" value="BLL5683 PROTEIN"/>
    <property type="match status" value="1"/>
</dbReference>
<accession>A0A7C1FDW3</accession>
<dbReference type="EMBL" id="DSMG01000025">
    <property type="protein sequence ID" value="HDX30219.1"/>
    <property type="molecule type" value="Genomic_DNA"/>
</dbReference>
<dbReference type="Pfam" id="PF12850">
    <property type="entry name" value="Metallophos_2"/>
    <property type="match status" value="1"/>
</dbReference>
<dbReference type="PIRSF" id="PIRSF000883">
    <property type="entry name" value="Pesterase_MJ0912"/>
    <property type="match status" value="1"/>
</dbReference>
<proteinExistence type="inferred from homology"/>
<evidence type="ECO:0000256" key="1">
    <source>
        <dbReference type="ARBA" id="ARBA00008950"/>
    </source>
</evidence>
<feature type="domain" description="Calcineurin-like phosphoesterase" evidence="2">
    <location>
        <begin position="3"/>
        <end position="231"/>
    </location>
</feature>
<comment type="caution">
    <text evidence="3">The sequence shown here is derived from an EMBL/GenBank/DDBJ whole genome shotgun (WGS) entry which is preliminary data.</text>
</comment>
<protein>
    <submittedName>
        <fullName evidence="3">Metallophosphoesterase</fullName>
    </submittedName>
</protein>
<dbReference type="InterPro" id="IPR029052">
    <property type="entry name" value="Metallo-depent_PP-like"/>
</dbReference>